<dbReference type="InterPro" id="IPR044880">
    <property type="entry name" value="NCX_ion-bd_dom_sf"/>
</dbReference>
<dbReference type="GO" id="GO:0005886">
    <property type="term" value="C:plasma membrane"/>
    <property type="evidence" value="ECO:0007669"/>
    <property type="project" value="TreeGrafter"/>
</dbReference>
<evidence type="ECO:0000313" key="8">
    <source>
        <dbReference type="Proteomes" id="UP000242515"/>
    </source>
</evidence>
<feature type="domain" description="Sodium/calcium exchanger membrane region" evidence="6">
    <location>
        <begin position="176"/>
        <end position="316"/>
    </location>
</feature>
<evidence type="ECO:0000259" key="6">
    <source>
        <dbReference type="Pfam" id="PF01699"/>
    </source>
</evidence>
<keyword evidence="8" id="KW-1185">Reference proteome</keyword>
<dbReference type="GO" id="GO:0008273">
    <property type="term" value="F:calcium, potassium:sodium antiporter activity"/>
    <property type="evidence" value="ECO:0007669"/>
    <property type="project" value="TreeGrafter"/>
</dbReference>
<dbReference type="PANTHER" id="PTHR10846">
    <property type="entry name" value="SODIUM/POTASSIUM/CALCIUM EXCHANGER"/>
    <property type="match status" value="1"/>
</dbReference>
<feature type="transmembrane region" description="Helical" evidence="5">
    <location>
        <begin position="68"/>
        <end position="91"/>
    </location>
</feature>
<comment type="subcellular location">
    <subcellularLocation>
        <location evidence="1">Membrane</location>
        <topology evidence="1">Multi-pass membrane protein</topology>
    </subcellularLocation>
</comment>
<evidence type="ECO:0000256" key="4">
    <source>
        <dbReference type="ARBA" id="ARBA00023136"/>
    </source>
</evidence>
<dbReference type="GO" id="GO:0005262">
    <property type="term" value="F:calcium channel activity"/>
    <property type="evidence" value="ECO:0007669"/>
    <property type="project" value="TreeGrafter"/>
</dbReference>
<dbReference type="GO" id="GO:0006874">
    <property type="term" value="P:intracellular calcium ion homeostasis"/>
    <property type="evidence" value="ECO:0007669"/>
    <property type="project" value="TreeGrafter"/>
</dbReference>
<dbReference type="NCBIfam" id="TIGR00367">
    <property type="entry name" value="calcium/sodium antiporter"/>
    <property type="match status" value="1"/>
</dbReference>
<feature type="transmembrane region" description="Helical" evidence="5">
    <location>
        <begin position="211"/>
        <end position="233"/>
    </location>
</feature>
<reference evidence="8" key="1">
    <citation type="submission" date="2016-10" db="EMBL/GenBank/DDBJ databases">
        <authorList>
            <person name="Varghese N."/>
            <person name="Submissions S."/>
        </authorList>
    </citation>
    <scope>NUCLEOTIDE SEQUENCE [LARGE SCALE GENOMIC DNA]</scope>
    <source>
        <strain evidence="8">8N4</strain>
    </source>
</reference>
<evidence type="ECO:0000256" key="5">
    <source>
        <dbReference type="SAM" id="Phobius"/>
    </source>
</evidence>
<keyword evidence="4 5" id="KW-0472">Membrane</keyword>
<feature type="transmembrane region" description="Helical" evidence="5">
    <location>
        <begin position="275"/>
        <end position="292"/>
    </location>
</feature>
<dbReference type="EMBL" id="FOGC01000001">
    <property type="protein sequence ID" value="SEQ06978.1"/>
    <property type="molecule type" value="Genomic_DNA"/>
</dbReference>
<evidence type="ECO:0000313" key="7">
    <source>
        <dbReference type="EMBL" id="SEQ06978.1"/>
    </source>
</evidence>
<dbReference type="Gene3D" id="1.20.1420.30">
    <property type="entry name" value="NCX, central ion-binding region"/>
    <property type="match status" value="1"/>
</dbReference>
<gene>
    <name evidence="7" type="ORF">SAMN05216522_10186</name>
</gene>
<dbReference type="RefSeq" id="WP_092671157.1">
    <property type="nucleotide sequence ID" value="NZ_FOGC01000001.1"/>
</dbReference>
<feature type="transmembrane region" description="Helical" evidence="5">
    <location>
        <begin position="171"/>
        <end position="191"/>
    </location>
</feature>
<dbReference type="Pfam" id="PF01699">
    <property type="entry name" value="Na_Ca_ex"/>
    <property type="match status" value="2"/>
</dbReference>
<feature type="transmembrane region" description="Helical" evidence="5">
    <location>
        <begin position="35"/>
        <end position="56"/>
    </location>
</feature>
<dbReference type="OrthoDB" id="9794225at2"/>
<dbReference type="InterPro" id="IPR004837">
    <property type="entry name" value="NaCa_Exmemb"/>
</dbReference>
<accession>A0A1H9D2G6</accession>
<dbReference type="InterPro" id="IPR004481">
    <property type="entry name" value="K/Na/Ca-exchanger"/>
</dbReference>
<evidence type="ECO:0000256" key="3">
    <source>
        <dbReference type="ARBA" id="ARBA00022989"/>
    </source>
</evidence>
<dbReference type="STRING" id="988801.SAMN05216522_10186"/>
<sequence length="327" mass="35179">MLISAMLFIVGLFLLAYGSDRLVFSAAVLSRMLGISPLIIGGVIVGLGTSLPEIILSFSASQQGLRELAVGLALGSNITNVLFILGIALVLRPISLHSALLRHELPLMLLVTLLAGLVLVNQQLTLWDGFALLFVALVYLYGMLRLIKRTSSDAPDQLTQEQLSVLPDQQISFAVALLWLGVALILLPIATRMILDNTLVVADFFGLSQRVVGLLFLSVGTSLPELATVIAGITRGQQHLAIGNLVGAHIYNLAIALGLPALIDPGKISEKTVNHDFWLVFVASSLLTLLCLKQNKVNGRSIGLLLLTGFLIWAIWLCCPFRPTMTS</sequence>
<name>A0A1H9D2G6_9GAMM</name>
<dbReference type="Proteomes" id="UP000242515">
    <property type="component" value="Unassembled WGS sequence"/>
</dbReference>
<keyword evidence="3 5" id="KW-1133">Transmembrane helix</keyword>
<proteinExistence type="predicted"/>
<keyword evidence="2 5" id="KW-0812">Transmembrane</keyword>
<feature type="transmembrane region" description="Helical" evidence="5">
    <location>
        <begin position="240"/>
        <end position="263"/>
    </location>
</feature>
<dbReference type="AlphaFoldDB" id="A0A1H9D2G6"/>
<evidence type="ECO:0000256" key="1">
    <source>
        <dbReference type="ARBA" id="ARBA00004141"/>
    </source>
</evidence>
<feature type="transmembrane region" description="Helical" evidence="5">
    <location>
        <begin position="111"/>
        <end position="141"/>
    </location>
</feature>
<feature type="domain" description="Sodium/calcium exchanger membrane region" evidence="6">
    <location>
        <begin position="4"/>
        <end position="143"/>
    </location>
</feature>
<evidence type="ECO:0000256" key="2">
    <source>
        <dbReference type="ARBA" id="ARBA00022692"/>
    </source>
</evidence>
<dbReference type="PANTHER" id="PTHR10846:SF8">
    <property type="entry name" value="INNER MEMBRANE PROTEIN YRBG"/>
    <property type="match status" value="1"/>
</dbReference>
<feature type="transmembrane region" description="Helical" evidence="5">
    <location>
        <begin position="304"/>
        <end position="323"/>
    </location>
</feature>
<protein>
    <submittedName>
        <fullName evidence="7">Cation:H+ antiporter</fullName>
    </submittedName>
</protein>
<organism evidence="7 8">
    <name type="scientific">Rosenbergiella nectarea</name>
    <dbReference type="NCBI Taxonomy" id="988801"/>
    <lineage>
        <taxon>Bacteria</taxon>
        <taxon>Pseudomonadati</taxon>
        <taxon>Pseudomonadota</taxon>
        <taxon>Gammaproteobacteria</taxon>
        <taxon>Enterobacterales</taxon>
        <taxon>Erwiniaceae</taxon>
        <taxon>Rosenbergiella</taxon>
    </lineage>
</organism>